<dbReference type="AlphaFoldDB" id="A0A2T7P3Y1"/>
<dbReference type="STRING" id="400727.A0A2T7P3Y1"/>
<dbReference type="EMBL" id="PZQS01000006">
    <property type="protein sequence ID" value="PVD28116.1"/>
    <property type="molecule type" value="Genomic_DNA"/>
</dbReference>
<sequence>MSLAELNAVLAKSKDEATQTFASVQNTLTDLREELTERISTAEDLGQQLKSVEADLQARTLLCQNLEAKLSSEKKEIGSLNEQCSLYVETISSLQMQLGVIESALQEAETEKNALQCEQHSFYKKKVKVTDTEDQVSKLKSTLEEVVNQRVSASDEVVRMQKEMYELVGQVADTTKALEEKDSAIGDLLRQVEDLKSSMLNLRKEKALLKEQLAAQQNVCEELSVQLQDMEQKTTARLMELDTLAIENKRLEEILQKEKQSHLGMVQTLEETIQKLVSENSTLTEKLTSALIGTSEVEVSTLSQEASHLQSQVQCLDEEKARSIEQISLILSQLKAVEEEKNYLIQEKTFLNQQLVQGRDQIAVLEKEKSSVFQELSALQTELSEVKTENAFLHAHQQESQTREAELQEQLHEKATVLEILAEEYQNLSDKDCVTEISFQKSLKKIKTLMDMVAATLEEKDVLSEVVSSKQADLQEKKLEIEALLQKLQEREVKMQQLEHCLKEERGVVLK</sequence>
<evidence type="ECO:0000256" key="1">
    <source>
        <dbReference type="SAM" id="Coils"/>
    </source>
</evidence>
<keyword evidence="1" id="KW-0175">Coiled coil</keyword>
<gene>
    <name evidence="2" type="ORF">C0Q70_10698</name>
</gene>
<evidence type="ECO:0000313" key="3">
    <source>
        <dbReference type="Proteomes" id="UP000245119"/>
    </source>
</evidence>
<comment type="caution">
    <text evidence="2">The sequence shown here is derived from an EMBL/GenBank/DDBJ whole genome shotgun (WGS) entry which is preliminary data.</text>
</comment>
<protein>
    <submittedName>
        <fullName evidence="2">Uncharacterized protein</fullName>
    </submittedName>
</protein>
<name>A0A2T7P3Y1_POMCA</name>
<dbReference type="OrthoDB" id="2441647at2759"/>
<dbReference type="Proteomes" id="UP000245119">
    <property type="component" value="Linkage Group LG6"/>
</dbReference>
<feature type="coiled-coil region" evidence="1">
    <location>
        <begin position="467"/>
        <end position="505"/>
    </location>
</feature>
<proteinExistence type="predicted"/>
<reference evidence="2 3" key="1">
    <citation type="submission" date="2018-04" db="EMBL/GenBank/DDBJ databases">
        <title>The genome of golden apple snail Pomacea canaliculata provides insight into stress tolerance and invasive adaptation.</title>
        <authorList>
            <person name="Liu C."/>
            <person name="Liu B."/>
            <person name="Ren Y."/>
            <person name="Zhang Y."/>
            <person name="Wang H."/>
            <person name="Li S."/>
            <person name="Jiang F."/>
            <person name="Yin L."/>
            <person name="Zhang G."/>
            <person name="Qian W."/>
            <person name="Fan W."/>
        </authorList>
    </citation>
    <scope>NUCLEOTIDE SEQUENCE [LARGE SCALE GENOMIC DNA]</scope>
    <source>
        <strain evidence="2">SZHN2017</strain>
        <tissue evidence="2">Muscle</tissue>
    </source>
</reference>
<accession>A0A2T7P3Y1</accession>
<evidence type="ECO:0000313" key="2">
    <source>
        <dbReference type="EMBL" id="PVD28116.1"/>
    </source>
</evidence>
<organism evidence="2 3">
    <name type="scientific">Pomacea canaliculata</name>
    <name type="common">Golden apple snail</name>
    <dbReference type="NCBI Taxonomy" id="400727"/>
    <lineage>
        <taxon>Eukaryota</taxon>
        <taxon>Metazoa</taxon>
        <taxon>Spiralia</taxon>
        <taxon>Lophotrochozoa</taxon>
        <taxon>Mollusca</taxon>
        <taxon>Gastropoda</taxon>
        <taxon>Caenogastropoda</taxon>
        <taxon>Architaenioglossa</taxon>
        <taxon>Ampullarioidea</taxon>
        <taxon>Ampullariidae</taxon>
        <taxon>Pomacea</taxon>
    </lineage>
</organism>
<keyword evidence="3" id="KW-1185">Reference proteome</keyword>
<feature type="coiled-coil region" evidence="1">
    <location>
        <begin position="63"/>
        <end position="382"/>
    </location>
</feature>